<dbReference type="InterPro" id="IPR051052">
    <property type="entry name" value="Diverse_substrate_MTase"/>
</dbReference>
<reference evidence="5 6" key="1">
    <citation type="submission" date="2023-01" db="EMBL/GenBank/DDBJ databases">
        <title>Analysis of 21 Apiospora genomes using comparative genomics revels a genus with tremendous synthesis potential of carbohydrate active enzymes and secondary metabolites.</title>
        <authorList>
            <person name="Sorensen T."/>
        </authorList>
    </citation>
    <scope>NUCLEOTIDE SEQUENCE [LARGE SCALE GENOMIC DNA]</scope>
    <source>
        <strain evidence="5 6">CBS 20057</strain>
    </source>
</reference>
<dbReference type="GO" id="GO:0032259">
    <property type="term" value="P:methylation"/>
    <property type="evidence" value="ECO:0007669"/>
    <property type="project" value="UniProtKB-KW"/>
</dbReference>
<comment type="caution">
    <text evidence="5">The sequence shown here is derived from an EMBL/GenBank/DDBJ whole genome shotgun (WGS) entry which is preliminary data.</text>
</comment>
<evidence type="ECO:0000259" key="4">
    <source>
        <dbReference type="Pfam" id="PF08241"/>
    </source>
</evidence>
<name>A0ABR1S7W5_9PEZI</name>
<dbReference type="Pfam" id="PF08241">
    <property type="entry name" value="Methyltransf_11"/>
    <property type="match status" value="1"/>
</dbReference>
<dbReference type="PANTHER" id="PTHR44942">
    <property type="entry name" value="METHYLTRANSF_11 DOMAIN-CONTAINING PROTEIN"/>
    <property type="match status" value="1"/>
</dbReference>
<protein>
    <submittedName>
        <fullName evidence="5">Methyltransferase</fullName>
    </submittedName>
</protein>
<dbReference type="InterPro" id="IPR029063">
    <property type="entry name" value="SAM-dependent_MTases_sf"/>
</dbReference>
<evidence type="ECO:0000256" key="3">
    <source>
        <dbReference type="ARBA" id="ARBA00022679"/>
    </source>
</evidence>
<proteinExistence type="inferred from homology"/>
<dbReference type="GO" id="GO:0008168">
    <property type="term" value="F:methyltransferase activity"/>
    <property type="evidence" value="ECO:0007669"/>
    <property type="project" value="UniProtKB-KW"/>
</dbReference>
<dbReference type="SUPFAM" id="SSF53335">
    <property type="entry name" value="S-adenosyl-L-methionine-dependent methyltransferases"/>
    <property type="match status" value="1"/>
</dbReference>
<dbReference type="InterPro" id="IPR013216">
    <property type="entry name" value="Methyltransf_11"/>
</dbReference>
<dbReference type="CDD" id="cd02440">
    <property type="entry name" value="AdoMet_MTases"/>
    <property type="match status" value="1"/>
</dbReference>
<dbReference type="Gene3D" id="3.40.50.150">
    <property type="entry name" value="Vaccinia Virus protein VP39"/>
    <property type="match status" value="1"/>
</dbReference>
<keyword evidence="6" id="KW-1185">Reference proteome</keyword>
<evidence type="ECO:0000313" key="6">
    <source>
        <dbReference type="Proteomes" id="UP001396898"/>
    </source>
</evidence>
<evidence type="ECO:0000313" key="5">
    <source>
        <dbReference type="EMBL" id="KAK8027939.1"/>
    </source>
</evidence>
<dbReference type="EMBL" id="JAQQWI010000007">
    <property type="protein sequence ID" value="KAK8027939.1"/>
    <property type="molecule type" value="Genomic_DNA"/>
</dbReference>
<organism evidence="5 6">
    <name type="scientific">Apiospora marii</name>
    <dbReference type="NCBI Taxonomy" id="335849"/>
    <lineage>
        <taxon>Eukaryota</taxon>
        <taxon>Fungi</taxon>
        <taxon>Dikarya</taxon>
        <taxon>Ascomycota</taxon>
        <taxon>Pezizomycotina</taxon>
        <taxon>Sordariomycetes</taxon>
        <taxon>Xylariomycetidae</taxon>
        <taxon>Amphisphaeriales</taxon>
        <taxon>Apiosporaceae</taxon>
        <taxon>Apiospora</taxon>
    </lineage>
</organism>
<comment type="similarity">
    <text evidence="1">Belongs to the methyltransferase superfamily.</text>
</comment>
<dbReference type="Proteomes" id="UP001396898">
    <property type="component" value="Unassembled WGS sequence"/>
</dbReference>
<keyword evidence="3" id="KW-0808">Transferase</keyword>
<keyword evidence="2 5" id="KW-0489">Methyltransferase</keyword>
<evidence type="ECO:0000256" key="2">
    <source>
        <dbReference type="ARBA" id="ARBA00022603"/>
    </source>
</evidence>
<accession>A0ABR1S7W5</accession>
<gene>
    <name evidence="5" type="ORF">PG991_004995</name>
</gene>
<dbReference type="PANTHER" id="PTHR44942:SF4">
    <property type="entry name" value="METHYLTRANSFERASE TYPE 11 DOMAIN-CONTAINING PROTEIN"/>
    <property type="match status" value="1"/>
</dbReference>
<sequence length="293" mass="32617">MASHTTLPSAAAEGFKDAASYDAHRPSYPAEVVEAFLQALKVAGQSDMKIVEVASGTGKFTEPLAGRPERFLIKAIEPHEGMRGKLAEKDLSAVEVVDGTADKMPVANDWGDACIAAQASRPAFHWFATPESLHEIHRVLRPGAVLGMIWNIEDYNAPREWESSTKWEQKLNDLIWSLDDGLPRFRHQKWKEVFQQQLPGNPLQALADTLTNQLPRFSLPIGEQTSKWTVWLTEDALWSRLSTLSQIAVLKGEEKEAAVKVFKEAMQGDDVQRNGAGEIALHGVTYFAWTDRI</sequence>
<feature type="domain" description="Methyltransferase type 11" evidence="4">
    <location>
        <begin position="52"/>
        <end position="146"/>
    </location>
</feature>
<evidence type="ECO:0000256" key="1">
    <source>
        <dbReference type="ARBA" id="ARBA00008361"/>
    </source>
</evidence>